<dbReference type="EMBL" id="RYUM01000006">
    <property type="protein sequence ID" value="RYQ20068.1"/>
    <property type="molecule type" value="Genomic_DNA"/>
</dbReference>
<reference evidence="1 2" key="1">
    <citation type="submission" date="2018-12" db="EMBL/GenBank/DDBJ databases">
        <title>Unveiling genomic diversity among members of the Bifidobacterium pseudolongum species, a widely distributed gut commensal of the animal kingdom.</title>
        <authorList>
            <person name="Lugli G.A."/>
            <person name="Duranti S."/>
            <person name="Albert K."/>
            <person name="Mancabelli L."/>
            <person name="Napoli S."/>
            <person name="Viappiani A."/>
            <person name="Anzalone R."/>
            <person name="Longhi G."/>
            <person name="Milani C."/>
            <person name="Turroni F."/>
            <person name="Alessandri G."/>
            <person name="Sela D.A."/>
            <person name="Van Sinderen D."/>
            <person name="Ventura M."/>
        </authorList>
    </citation>
    <scope>NUCLEOTIDE SEQUENCE [LARGE SCALE GENOMIC DNA]</scope>
    <source>
        <strain evidence="1 2">2071B</strain>
    </source>
</reference>
<dbReference type="SUPFAM" id="SSF52540">
    <property type="entry name" value="P-loop containing nucleoside triphosphate hydrolases"/>
    <property type="match status" value="1"/>
</dbReference>
<gene>
    <name evidence="1" type="ORF">PG2071B_0479</name>
</gene>
<comment type="caution">
    <text evidence="1">The sequence shown here is derived from an EMBL/GenBank/DDBJ whole genome shotgun (WGS) entry which is preliminary data.</text>
</comment>
<name>A0A4Q5A9F4_9BIFI</name>
<sequence>MGRGIEFNTKNKVDADALLENIAVQAQATQRNDMISADELLSMEFEPLEFVVDGVIATGLTLLVAAPKIGKSWMALDLAYQVARGGKAFGVIPVQPRPVLYFALEDGQRRLNARMRKLGCCKTAGLYFITKTSDIDADIDDFMQVHAKNHPLVIVDTLQKYRETKPASRNDSAYERDYSIVGGLQRRVLEAEGSLLILHHDRKAGSGDFVESVSGTNGIAGSADTIITISRPRVAADAVLSVTSRDAMEGEYAVRFDDGRWVLEGDDLEQAAQAVVQARVHARNGDRMNDVLDCVTKHPHGVKPYEVSESLGDISPNDAAKCLSRLSKQGLITKLKRGVYAPIA</sequence>
<evidence type="ECO:0000313" key="1">
    <source>
        <dbReference type="EMBL" id="RYQ20068.1"/>
    </source>
</evidence>
<proteinExistence type="predicted"/>
<organism evidence="1 2">
    <name type="scientific">Bifidobacterium pseudolongum subsp. globosum</name>
    <dbReference type="NCBI Taxonomy" id="1690"/>
    <lineage>
        <taxon>Bacteria</taxon>
        <taxon>Bacillati</taxon>
        <taxon>Actinomycetota</taxon>
        <taxon>Actinomycetes</taxon>
        <taxon>Bifidobacteriales</taxon>
        <taxon>Bifidobacteriaceae</taxon>
        <taxon>Bifidobacterium</taxon>
    </lineage>
</organism>
<dbReference type="RefSeq" id="WP_129864076.1">
    <property type="nucleotide sequence ID" value="NZ_RYUM01000006.1"/>
</dbReference>
<dbReference type="InterPro" id="IPR027417">
    <property type="entry name" value="P-loop_NTPase"/>
</dbReference>
<dbReference type="Pfam" id="PF13481">
    <property type="entry name" value="AAA_25"/>
    <property type="match status" value="1"/>
</dbReference>
<dbReference type="Proteomes" id="UP000291187">
    <property type="component" value="Unassembled WGS sequence"/>
</dbReference>
<protein>
    <submittedName>
        <fullName evidence="1">AAA domain-containing protein</fullName>
    </submittedName>
</protein>
<dbReference type="Gene3D" id="3.40.50.300">
    <property type="entry name" value="P-loop containing nucleotide triphosphate hydrolases"/>
    <property type="match status" value="1"/>
</dbReference>
<accession>A0A4Q5A9F4</accession>
<evidence type="ECO:0000313" key="2">
    <source>
        <dbReference type="Proteomes" id="UP000291187"/>
    </source>
</evidence>
<dbReference type="AlphaFoldDB" id="A0A4Q5A9F4"/>